<comment type="subcellular location">
    <subcellularLocation>
        <location evidence="1">Secreted</location>
    </subcellularLocation>
</comment>
<dbReference type="AlphaFoldDB" id="A0A0M4TCF3"/>
<dbReference type="EMBL" id="CP012541">
    <property type="protein sequence ID" value="ALF48161.1"/>
    <property type="molecule type" value="Genomic_DNA"/>
</dbReference>
<dbReference type="KEGG" id="ccoc:CCON33237_1512"/>
<organism evidence="4 5">
    <name type="scientific">Campylobacter concisus</name>
    <dbReference type="NCBI Taxonomy" id="199"/>
    <lineage>
        <taxon>Bacteria</taxon>
        <taxon>Pseudomonadati</taxon>
        <taxon>Campylobacterota</taxon>
        <taxon>Epsilonproteobacteria</taxon>
        <taxon>Campylobacterales</taxon>
        <taxon>Campylobacteraceae</taxon>
        <taxon>Campylobacter</taxon>
    </lineage>
</organism>
<dbReference type="SUPFAM" id="SSF88713">
    <property type="entry name" value="Glycoside hydrolase/deacetylase"/>
    <property type="match status" value="1"/>
</dbReference>
<dbReference type="PANTHER" id="PTHR34216:SF3">
    <property type="entry name" value="POLY-BETA-1,6-N-ACETYL-D-GLUCOSAMINE N-DEACETYLASE"/>
    <property type="match status" value="1"/>
</dbReference>
<evidence type="ECO:0000259" key="3">
    <source>
        <dbReference type="PROSITE" id="PS51677"/>
    </source>
</evidence>
<gene>
    <name evidence="4" type="ORF">CCON33237_1512</name>
</gene>
<dbReference type="Gene3D" id="3.20.20.370">
    <property type="entry name" value="Glycoside hydrolase/deacetylase"/>
    <property type="match status" value="1"/>
</dbReference>
<protein>
    <submittedName>
        <fullName evidence="4">Polysaccharide deacetylase</fullName>
    </submittedName>
</protein>
<dbReference type="GO" id="GO:0016810">
    <property type="term" value="F:hydrolase activity, acting on carbon-nitrogen (but not peptide) bonds"/>
    <property type="evidence" value="ECO:0007669"/>
    <property type="project" value="InterPro"/>
</dbReference>
<dbReference type="PROSITE" id="PS51677">
    <property type="entry name" value="NODB"/>
    <property type="match status" value="1"/>
</dbReference>
<dbReference type="PATRIC" id="fig|199.248.peg.1561"/>
<evidence type="ECO:0000313" key="4">
    <source>
        <dbReference type="EMBL" id="ALF48161.1"/>
    </source>
</evidence>
<evidence type="ECO:0000313" key="5">
    <source>
        <dbReference type="Proteomes" id="UP000066049"/>
    </source>
</evidence>
<proteinExistence type="predicted"/>
<dbReference type="InterPro" id="IPR051398">
    <property type="entry name" value="Polysacch_Deacetylase"/>
</dbReference>
<accession>A0A0M4TCF3</accession>
<dbReference type="CDD" id="cd10969">
    <property type="entry name" value="CE4_Ecf1_like_5s"/>
    <property type="match status" value="1"/>
</dbReference>
<dbReference type="GO" id="GO:0005975">
    <property type="term" value="P:carbohydrate metabolic process"/>
    <property type="evidence" value="ECO:0007669"/>
    <property type="project" value="InterPro"/>
</dbReference>
<evidence type="ECO:0000256" key="1">
    <source>
        <dbReference type="ARBA" id="ARBA00004613"/>
    </source>
</evidence>
<dbReference type="PANTHER" id="PTHR34216">
    <property type="match status" value="1"/>
</dbReference>
<dbReference type="GeneID" id="28663190"/>
<dbReference type="InterPro" id="IPR002509">
    <property type="entry name" value="NODB_dom"/>
</dbReference>
<feature type="domain" description="NodB homology" evidence="3">
    <location>
        <begin position="58"/>
        <end position="252"/>
    </location>
</feature>
<evidence type="ECO:0000256" key="2">
    <source>
        <dbReference type="ARBA" id="ARBA00022729"/>
    </source>
</evidence>
<dbReference type="Pfam" id="PF01522">
    <property type="entry name" value="Polysacc_deac_1"/>
    <property type="match status" value="1"/>
</dbReference>
<dbReference type="Proteomes" id="UP000066049">
    <property type="component" value="Chromosome"/>
</dbReference>
<name>A0A0M4TCF3_9BACT</name>
<keyword evidence="2" id="KW-0732">Signal</keyword>
<dbReference type="GO" id="GO:0005576">
    <property type="term" value="C:extracellular region"/>
    <property type="evidence" value="ECO:0007669"/>
    <property type="project" value="UniProtKB-SubCell"/>
</dbReference>
<sequence>MSVTVLMYHHVLKKSGFIASSVDEFRDQMKFLAQNGYKSLSSAEFVAYKKGELSVPKKSVFITFDDGWKDNFVYAYPIIKEFNLKATIFLVAGWIEQASRKSGEFIELDHNEYKNAAPTRPEDVFLNYEEIVKMKECFDFHSHTYTHFDDYFGICEMKENFTKCKEFMYKNFGFDDKLLCWPRGKFNDELKNVAKSVGYEVFFTTKRGINKPDGVLDDIRRIAVKKDASWLKKTLFIYQNDFLGSLYSTLKS</sequence>
<dbReference type="InterPro" id="IPR011330">
    <property type="entry name" value="Glyco_hydro/deAcase_b/a-brl"/>
</dbReference>
<reference evidence="5" key="1">
    <citation type="submission" date="2015-08" db="EMBL/GenBank/DDBJ databases">
        <title>Comparative genomics of the Campylobacter concisus group.</title>
        <authorList>
            <person name="Miller W.G."/>
            <person name="Yee E."/>
            <person name="Chapman M.H."/>
            <person name="Huynh S."/>
            <person name="Bono J.L."/>
            <person name="On S.L.W."/>
            <person name="St Leger J."/>
            <person name="Foster G."/>
            <person name="Parker C.T."/>
        </authorList>
    </citation>
    <scope>NUCLEOTIDE SEQUENCE [LARGE SCALE GENOMIC DNA]</scope>
    <source>
        <strain evidence="5">ATCC 33237</strain>
    </source>
</reference>
<dbReference type="RefSeq" id="WP_054197093.1">
    <property type="nucleotide sequence ID" value="NZ_CABMKQ010000040.1"/>
</dbReference>